<feature type="transmembrane region" description="Helical" evidence="1">
    <location>
        <begin position="187"/>
        <end position="210"/>
    </location>
</feature>
<evidence type="ECO:0000313" key="3">
    <source>
        <dbReference type="Proteomes" id="UP000247586"/>
    </source>
</evidence>
<feature type="transmembrane region" description="Helical" evidence="1">
    <location>
        <begin position="118"/>
        <end position="136"/>
    </location>
</feature>
<keyword evidence="1" id="KW-0812">Transmembrane</keyword>
<evidence type="ECO:0000256" key="1">
    <source>
        <dbReference type="SAM" id="Phobius"/>
    </source>
</evidence>
<protein>
    <submittedName>
        <fullName evidence="2">MFS transporter</fullName>
    </submittedName>
</protein>
<dbReference type="Proteomes" id="UP000247586">
    <property type="component" value="Chromosome"/>
</dbReference>
<feature type="transmembrane region" description="Helical" evidence="1">
    <location>
        <begin position="275"/>
        <end position="298"/>
    </location>
</feature>
<feature type="transmembrane region" description="Helical" evidence="1">
    <location>
        <begin position="29"/>
        <end position="49"/>
    </location>
</feature>
<feature type="transmembrane region" description="Helical" evidence="1">
    <location>
        <begin position="310"/>
        <end position="329"/>
    </location>
</feature>
<dbReference type="InterPro" id="IPR052714">
    <property type="entry name" value="MFS_Exporter"/>
</dbReference>
<proteinExistence type="predicted"/>
<feature type="transmembrane region" description="Helical" evidence="1">
    <location>
        <begin position="222"/>
        <end position="239"/>
    </location>
</feature>
<dbReference type="AlphaFoldDB" id="A0A2U9IXJ4"/>
<organism evidence="2 3">
    <name type="scientific">Metallosphaera hakonensis JCM 8857 = DSM 7519</name>
    <dbReference type="NCBI Taxonomy" id="1293036"/>
    <lineage>
        <taxon>Archaea</taxon>
        <taxon>Thermoproteota</taxon>
        <taxon>Thermoprotei</taxon>
        <taxon>Sulfolobales</taxon>
        <taxon>Sulfolobaceae</taxon>
        <taxon>Metallosphaera</taxon>
    </lineage>
</organism>
<keyword evidence="1" id="KW-1133">Transmembrane helix</keyword>
<dbReference type="STRING" id="1293036.GCA_001315825_01049"/>
<dbReference type="InterPro" id="IPR036259">
    <property type="entry name" value="MFS_trans_sf"/>
</dbReference>
<dbReference type="Gene3D" id="1.20.1250.20">
    <property type="entry name" value="MFS general substrate transporter like domains"/>
    <property type="match status" value="2"/>
</dbReference>
<evidence type="ECO:0000313" key="2">
    <source>
        <dbReference type="EMBL" id="AWS00578.1"/>
    </source>
</evidence>
<feature type="transmembrane region" description="Helical" evidence="1">
    <location>
        <begin position="148"/>
        <end position="167"/>
    </location>
</feature>
<dbReference type="Pfam" id="PF07690">
    <property type="entry name" value="MFS_1"/>
    <property type="match status" value="2"/>
</dbReference>
<feature type="transmembrane region" description="Helical" evidence="1">
    <location>
        <begin position="84"/>
        <end position="106"/>
    </location>
</feature>
<keyword evidence="3" id="KW-1185">Reference proteome</keyword>
<accession>A0A2U9IXJ4</accession>
<feature type="transmembrane region" description="Helical" evidence="1">
    <location>
        <begin position="335"/>
        <end position="357"/>
    </location>
</feature>
<dbReference type="KEGG" id="mhk:DFR87_05510"/>
<name>A0A2U9IXJ4_9CREN</name>
<feature type="transmembrane region" description="Helical" evidence="1">
    <location>
        <begin position="61"/>
        <end position="78"/>
    </location>
</feature>
<sequence length="398" mass="44235">MTIAARATNNMVTTTIGPFSKYQLGFSNTLVGIITAVMFATTFLATSYINPGLNPSIRRKVFIISNLVVVSLLPLFYFSSYVSIWILSAVIGLAFGMIMPNLITAASLVNDRKAAERLLALYSASLSISLILGPAYETFILSKFSYNFVFLAFIPLAVLGFVLSWTVRFPDTKKEVRGSKALRNKGFISSILAITTYNVPFAAITAFLTILAVDRFHVPSDLAYSTYIPFFTMSFLTRLYMTIKPFRSLRLPMLISILITMITLAGTIVSPSYSVFLVLMALLGVPHGSVFPMSTIMIQRATSKEERNAVNSYFLAYNNFLFIAVPAAVGYLSNYIGLSITFGLLTIPVLLVSLYFFAKFWKDEILVGESRLVRYSCVFHLKMKLSANLYSEPPIFSF</sequence>
<reference evidence="2" key="1">
    <citation type="submission" date="2018-05" db="EMBL/GenBank/DDBJ databases">
        <title>Complete Genome Sequences of Extremely Thermoacidophilic, Metal-Mobilizing Type-Strain Members of the Archaeal Family Sulfolobaceae: Acidianus brierleyi DSM-1651T, Acidianus sulfidivorans DSM-18786T, Metallosphaera hakonensis DSM-7519T, and Metallosphaera prunae DSM-10039T.</title>
        <authorList>
            <person name="Counts J.A."/>
            <person name="Kelly R.M."/>
        </authorList>
    </citation>
    <scope>NUCLEOTIDE SEQUENCE [LARGE SCALE GENOMIC DNA]</scope>
    <source>
        <strain evidence="2">HO1-1</strain>
    </source>
</reference>
<dbReference type="PANTHER" id="PTHR23531">
    <property type="entry name" value="QUINOLENE RESISTANCE PROTEIN NORA"/>
    <property type="match status" value="1"/>
</dbReference>
<dbReference type="PANTHER" id="PTHR23531:SF1">
    <property type="entry name" value="QUINOLENE RESISTANCE PROTEIN NORA"/>
    <property type="match status" value="1"/>
</dbReference>
<keyword evidence="1" id="KW-0472">Membrane</keyword>
<dbReference type="InterPro" id="IPR011701">
    <property type="entry name" value="MFS"/>
</dbReference>
<dbReference type="EMBL" id="CP029287">
    <property type="protein sequence ID" value="AWS00578.1"/>
    <property type="molecule type" value="Genomic_DNA"/>
</dbReference>
<dbReference type="GO" id="GO:0022857">
    <property type="term" value="F:transmembrane transporter activity"/>
    <property type="evidence" value="ECO:0007669"/>
    <property type="project" value="InterPro"/>
</dbReference>
<feature type="transmembrane region" description="Helical" evidence="1">
    <location>
        <begin position="251"/>
        <end position="269"/>
    </location>
</feature>
<gene>
    <name evidence="2" type="ORF">DFR87_05510</name>
</gene>
<dbReference type="SUPFAM" id="SSF103473">
    <property type="entry name" value="MFS general substrate transporter"/>
    <property type="match status" value="1"/>
</dbReference>